<dbReference type="FunFam" id="1.10.287.370:FF:000002">
    <property type="entry name" value="Prefoldin subunit 2"/>
    <property type="match status" value="1"/>
</dbReference>
<dbReference type="Pfam" id="PF01920">
    <property type="entry name" value="Prefoldin_2"/>
    <property type="match status" value="1"/>
</dbReference>
<dbReference type="PANTHER" id="PTHR13303">
    <property type="entry name" value="PREFOLDIN SUBUNIT 2"/>
    <property type="match status" value="1"/>
</dbReference>
<feature type="coiled-coil region" evidence="3">
    <location>
        <begin position="123"/>
        <end position="150"/>
    </location>
</feature>
<dbReference type="CDD" id="cd23163">
    <property type="entry name" value="Prefoldin_2"/>
    <property type="match status" value="1"/>
</dbReference>
<dbReference type="InterPro" id="IPR009053">
    <property type="entry name" value="Prefoldin"/>
</dbReference>
<reference evidence="4 5" key="1">
    <citation type="submission" date="2018-05" db="EMBL/GenBank/DDBJ databases">
        <title>Genome sequencing and assembly of the regulated plant pathogen Lachnellula willkommii and related sister species for the development of diagnostic species identification markers.</title>
        <authorList>
            <person name="Giroux E."/>
            <person name="Bilodeau G."/>
        </authorList>
    </citation>
    <scope>NUCLEOTIDE SEQUENCE [LARGE SCALE GENOMIC DNA]</scope>
    <source>
        <strain evidence="4 5">CBS 197.66</strain>
    </source>
</reference>
<dbReference type="InterPro" id="IPR027235">
    <property type="entry name" value="PFD2"/>
</dbReference>
<dbReference type="EMBL" id="QGMJ01000017">
    <property type="protein sequence ID" value="TVY45265.1"/>
    <property type="molecule type" value="Genomic_DNA"/>
</dbReference>
<dbReference type="OrthoDB" id="29646at2759"/>
<evidence type="ECO:0000256" key="2">
    <source>
        <dbReference type="ARBA" id="ARBA00023186"/>
    </source>
</evidence>
<evidence type="ECO:0000256" key="3">
    <source>
        <dbReference type="SAM" id="Coils"/>
    </source>
</evidence>
<dbReference type="GO" id="GO:0051082">
    <property type="term" value="F:unfolded protein binding"/>
    <property type="evidence" value="ECO:0007669"/>
    <property type="project" value="InterPro"/>
</dbReference>
<protein>
    <submittedName>
        <fullName evidence="4">Putative prefoldin subunit</fullName>
    </submittedName>
</protein>
<dbReference type="InterPro" id="IPR002777">
    <property type="entry name" value="PFD_beta-like"/>
</dbReference>
<sequence length="196" mass="22512">MTQQVSQKKQQELQQQYEIYKNGLQQIASKIGDVETEAEEHSLRTVGSVSGTAPMSRFPLRRKKAIISSKLTAGNAMLTALVHRLVLDTLEPLPVDRKCFRMINGVLVERTVKDVVPALKTNSEGLKKVLEELMKQYRSKQSEMETWKKKHNIQGKFYLFLQHVLRLVLRFVLRFVLSAAPPYPRTHTNLRIVVSQ</sequence>
<dbReference type="AlphaFoldDB" id="A0A8H8UEK1"/>
<dbReference type="GO" id="GO:0016272">
    <property type="term" value="C:prefoldin complex"/>
    <property type="evidence" value="ECO:0007669"/>
    <property type="project" value="InterPro"/>
</dbReference>
<proteinExistence type="inferred from homology"/>
<comment type="similarity">
    <text evidence="1">Belongs to the prefoldin subunit beta family.</text>
</comment>
<keyword evidence="3" id="KW-0175">Coiled coil</keyword>
<dbReference type="GO" id="GO:0006457">
    <property type="term" value="P:protein folding"/>
    <property type="evidence" value="ECO:0007669"/>
    <property type="project" value="InterPro"/>
</dbReference>
<organism evidence="4 5">
    <name type="scientific">Lachnellula subtilissima</name>
    <dbReference type="NCBI Taxonomy" id="602034"/>
    <lineage>
        <taxon>Eukaryota</taxon>
        <taxon>Fungi</taxon>
        <taxon>Dikarya</taxon>
        <taxon>Ascomycota</taxon>
        <taxon>Pezizomycotina</taxon>
        <taxon>Leotiomycetes</taxon>
        <taxon>Helotiales</taxon>
        <taxon>Lachnaceae</taxon>
        <taxon>Lachnellula</taxon>
    </lineage>
</organism>
<name>A0A8H8UEK1_9HELO</name>
<evidence type="ECO:0000313" key="4">
    <source>
        <dbReference type="EMBL" id="TVY45265.1"/>
    </source>
</evidence>
<dbReference type="Proteomes" id="UP000462212">
    <property type="component" value="Unassembled WGS sequence"/>
</dbReference>
<gene>
    <name evidence="4" type="primary">SPAC227.10</name>
    <name evidence="4" type="ORF">LSUB1_G000453</name>
</gene>
<evidence type="ECO:0000313" key="5">
    <source>
        <dbReference type="Proteomes" id="UP000462212"/>
    </source>
</evidence>
<evidence type="ECO:0000256" key="1">
    <source>
        <dbReference type="ARBA" id="ARBA00008045"/>
    </source>
</evidence>
<comment type="caution">
    <text evidence="4">The sequence shown here is derived from an EMBL/GenBank/DDBJ whole genome shotgun (WGS) entry which is preliminary data.</text>
</comment>
<keyword evidence="5" id="KW-1185">Reference proteome</keyword>
<accession>A0A8H8UEK1</accession>
<keyword evidence="2" id="KW-0143">Chaperone</keyword>
<dbReference type="Gene3D" id="1.10.287.370">
    <property type="match status" value="1"/>
</dbReference>
<dbReference type="SUPFAM" id="SSF46579">
    <property type="entry name" value="Prefoldin"/>
    <property type="match status" value="1"/>
</dbReference>